<dbReference type="PANTHER" id="PTHR43394">
    <property type="entry name" value="ATP-DEPENDENT PERMEASE MDL1, MITOCHONDRIAL"/>
    <property type="match status" value="1"/>
</dbReference>
<keyword evidence="5" id="KW-0547">Nucleotide-binding</keyword>
<feature type="domain" description="ABC transmembrane type-1" evidence="11">
    <location>
        <begin position="21"/>
        <end position="297"/>
    </location>
</feature>
<dbReference type="Gene3D" id="3.40.50.300">
    <property type="entry name" value="P-loop containing nucleotide triphosphate hydrolases"/>
    <property type="match status" value="1"/>
</dbReference>
<comment type="subcellular location">
    <subcellularLocation>
        <location evidence="1">Cell membrane</location>
        <topology evidence="1">Multi-pass membrane protein</topology>
    </subcellularLocation>
</comment>
<dbReference type="EMBL" id="UHFR01000005">
    <property type="protein sequence ID" value="SUN76645.1"/>
    <property type="molecule type" value="Genomic_DNA"/>
</dbReference>
<evidence type="ECO:0000259" key="11">
    <source>
        <dbReference type="PROSITE" id="PS50929"/>
    </source>
</evidence>
<feature type="transmembrane region" description="Helical" evidence="9">
    <location>
        <begin position="242"/>
        <end position="265"/>
    </location>
</feature>
<dbReference type="SUPFAM" id="SSF90123">
    <property type="entry name" value="ABC transporter transmembrane region"/>
    <property type="match status" value="1"/>
</dbReference>
<dbReference type="Proteomes" id="UP000254634">
    <property type="component" value="Unassembled WGS sequence"/>
</dbReference>
<reference evidence="12" key="1">
    <citation type="submission" date="2018-06" db="EMBL/GenBank/DDBJ databases">
        <authorList>
            <consortium name="Pathogen Informatics"/>
            <person name="Doyle S."/>
        </authorList>
    </citation>
    <scope>NUCLEOTIDE SEQUENCE [LARGE SCALE GENOMIC DNA]</scope>
    <source>
        <strain evidence="12">NCTC13765</strain>
    </source>
</reference>
<evidence type="ECO:0000256" key="1">
    <source>
        <dbReference type="ARBA" id="ARBA00004651"/>
    </source>
</evidence>
<dbReference type="AlphaFoldDB" id="A0A380KYE1"/>
<dbReference type="PROSITE" id="PS50929">
    <property type="entry name" value="ABC_TM1F"/>
    <property type="match status" value="1"/>
</dbReference>
<evidence type="ECO:0000256" key="7">
    <source>
        <dbReference type="ARBA" id="ARBA00022989"/>
    </source>
</evidence>
<keyword evidence="13" id="KW-1185">Reference proteome</keyword>
<dbReference type="SMART" id="SM00382">
    <property type="entry name" value="AAA"/>
    <property type="match status" value="1"/>
</dbReference>
<keyword evidence="7 9" id="KW-1133">Transmembrane helix</keyword>
<evidence type="ECO:0000256" key="3">
    <source>
        <dbReference type="ARBA" id="ARBA00022475"/>
    </source>
</evidence>
<dbReference type="GO" id="GO:0015421">
    <property type="term" value="F:ABC-type oligopeptide transporter activity"/>
    <property type="evidence" value="ECO:0007669"/>
    <property type="project" value="TreeGrafter"/>
</dbReference>
<feature type="transmembrane region" description="Helical" evidence="9">
    <location>
        <begin position="277"/>
        <end position="300"/>
    </location>
</feature>
<dbReference type="EC" id="3.6.3.-" evidence="12"/>
<dbReference type="GO" id="GO:0005886">
    <property type="term" value="C:plasma membrane"/>
    <property type="evidence" value="ECO:0007669"/>
    <property type="project" value="UniProtKB-SubCell"/>
</dbReference>
<keyword evidence="6 12" id="KW-0067">ATP-binding</keyword>
<keyword evidence="4 9" id="KW-0812">Transmembrane</keyword>
<evidence type="ECO:0000256" key="5">
    <source>
        <dbReference type="ARBA" id="ARBA00022741"/>
    </source>
</evidence>
<dbReference type="GO" id="GO:0005524">
    <property type="term" value="F:ATP binding"/>
    <property type="evidence" value="ECO:0007669"/>
    <property type="project" value="UniProtKB-KW"/>
</dbReference>
<keyword evidence="3" id="KW-1003">Cell membrane</keyword>
<name>A0A380KYE1_9STRE</name>
<keyword evidence="12" id="KW-0378">Hydrolase</keyword>
<evidence type="ECO:0000256" key="2">
    <source>
        <dbReference type="ARBA" id="ARBA00022448"/>
    </source>
</evidence>
<dbReference type="FunFam" id="3.40.50.300:FF:000221">
    <property type="entry name" value="Multidrug ABC transporter ATP-binding protein"/>
    <property type="match status" value="1"/>
</dbReference>
<dbReference type="InterPro" id="IPR039421">
    <property type="entry name" value="Type_1_exporter"/>
</dbReference>
<evidence type="ECO:0000256" key="6">
    <source>
        <dbReference type="ARBA" id="ARBA00022840"/>
    </source>
</evidence>
<evidence type="ECO:0000256" key="9">
    <source>
        <dbReference type="SAM" id="Phobius"/>
    </source>
</evidence>
<dbReference type="PANTHER" id="PTHR43394:SF1">
    <property type="entry name" value="ATP-BINDING CASSETTE SUB-FAMILY B MEMBER 10, MITOCHONDRIAL"/>
    <property type="match status" value="1"/>
</dbReference>
<evidence type="ECO:0000256" key="4">
    <source>
        <dbReference type="ARBA" id="ARBA00022692"/>
    </source>
</evidence>
<dbReference type="GO" id="GO:0016887">
    <property type="term" value="F:ATP hydrolysis activity"/>
    <property type="evidence" value="ECO:0007669"/>
    <property type="project" value="InterPro"/>
</dbReference>
<dbReference type="PROSITE" id="PS50893">
    <property type="entry name" value="ABC_TRANSPORTER_2"/>
    <property type="match status" value="1"/>
</dbReference>
<evidence type="ECO:0000313" key="13">
    <source>
        <dbReference type="Proteomes" id="UP000254634"/>
    </source>
</evidence>
<evidence type="ECO:0000256" key="8">
    <source>
        <dbReference type="ARBA" id="ARBA00023136"/>
    </source>
</evidence>
<protein>
    <submittedName>
        <fullName evidence="12">ABC transporter ATP-binding protein/permease</fullName>
        <ecNumber evidence="12">3.6.3.-</ecNumber>
    </submittedName>
</protein>
<feature type="domain" description="ABC transporter" evidence="10">
    <location>
        <begin position="336"/>
        <end position="569"/>
    </location>
</feature>
<gene>
    <name evidence="12" type="primary">msbA_2</name>
    <name evidence="12" type="ORF">NCTC13765_01142</name>
</gene>
<feature type="transmembrane region" description="Helical" evidence="9">
    <location>
        <begin position="61"/>
        <end position="85"/>
    </location>
</feature>
<dbReference type="SUPFAM" id="SSF52540">
    <property type="entry name" value="P-loop containing nucleoside triphosphate hydrolases"/>
    <property type="match status" value="1"/>
</dbReference>
<dbReference type="OrthoDB" id="9802264at2"/>
<organism evidence="12 13">
    <name type="scientific">Streptococcus massiliensis</name>
    <dbReference type="NCBI Taxonomy" id="313439"/>
    <lineage>
        <taxon>Bacteria</taxon>
        <taxon>Bacillati</taxon>
        <taxon>Bacillota</taxon>
        <taxon>Bacilli</taxon>
        <taxon>Lactobacillales</taxon>
        <taxon>Streptococcaceae</taxon>
        <taxon>Streptococcus</taxon>
    </lineage>
</organism>
<evidence type="ECO:0000313" key="12">
    <source>
        <dbReference type="EMBL" id="SUN76645.1"/>
    </source>
</evidence>
<keyword evidence="2" id="KW-0813">Transport</keyword>
<feature type="transmembrane region" description="Helical" evidence="9">
    <location>
        <begin position="20"/>
        <end position="41"/>
    </location>
</feature>
<dbReference type="InterPro" id="IPR036640">
    <property type="entry name" value="ABC1_TM_sf"/>
</dbReference>
<proteinExistence type="predicted"/>
<dbReference type="Pfam" id="PF00005">
    <property type="entry name" value="ABC_tran"/>
    <property type="match status" value="1"/>
</dbReference>
<dbReference type="InterPro" id="IPR017871">
    <property type="entry name" value="ABC_transporter-like_CS"/>
</dbReference>
<dbReference type="Gene3D" id="1.20.1560.10">
    <property type="entry name" value="ABC transporter type 1, transmembrane domain"/>
    <property type="match status" value="1"/>
</dbReference>
<dbReference type="STRING" id="1123307.GCA_000380065_00425"/>
<dbReference type="InterPro" id="IPR003593">
    <property type="entry name" value="AAA+_ATPase"/>
</dbReference>
<dbReference type="Pfam" id="PF00664">
    <property type="entry name" value="ABC_membrane"/>
    <property type="match status" value="1"/>
</dbReference>
<dbReference type="InterPro" id="IPR027417">
    <property type="entry name" value="P-loop_NTPase"/>
</dbReference>
<dbReference type="InterPro" id="IPR003439">
    <property type="entry name" value="ABC_transporter-like_ATP-bd"/>
</dbReference>
<sequence>MIKTYKKLFSFVPEGKWLAYLAILLAAISSLLMVGALYDFYRFLQELILSEDAEAGFQLAVQIIYLMGLGVFCYFVAGLLTHIVAFRLETNLRKVGIDGLERSNFSFFNKMPSGKIRKIIDDNAAEIHAIVAHLIPDITAVVVTPIVLLWISFKIHWILGLLLILLILLGVALVGGMIGNKELMGRYMEALENLNASTVEYVRGIQVIKIFQTSVSSFRILHDSIQSYADQSLDYSFSCRTAYVLFQLLLSTYVLFALPIFALLFPLQEQVTFLPQLIFFYSIVGIVFNSFMRVMYLAMYQYKANSSVSKIEDLVAEMTADRTYEGEQEELKDASIEFKNVSFDYDGKQVLDHLSFKLEAGRVYALVGSSGSGKSTIAKLIAGFYKVSDGEVLLGGVPLANYSQDGMMKHLAFVFQQAKLFKMSIFDNVKIGNPNASREEVMRALELASCQDILDKFPEREATLIGAKHVHLSGGEMQRIAIARAILKDAAIIILDEASAATDVNNEYHIQKAFANLIEGKTVIIIAHRLSSIKGVDEILVVENGRIVERGSEEALSKQAGRYQELKELYQKANEWRLP</sequence>
<dbReference type="PROSITE" id="PS00211">
    <property type="entry name" value="ABC_TRANSPORTER_1"/>
    <property type="match status" value="1"/>
</dbReference>
<accession>A0A380KYE1</accession>
<evidence type="ECO:0000259" key="10">
    <source>
        <dbReference type="PROSITE" id="PS50893"/>
    </source>
</evidence>
<feature type="transmembrane region" description="Helical" evidence="9">
    <location>
        <begin position="127"/>
        <end position="151"/>
    </location>
</feature>
<keyword evidence="8 9" id="KW-0472">Membrane</keyword>
<dbReference type="InterPro" id="IPR011527">
    <property type="entry name" value="ABC1_TM_dom"/>
</dbReference>
<feature type="transmembrane region" description="Helical" evidence="9">
    <location>
        <begin position="157"/>
        <end position="178"/>
    </location>
</feature>